<sequence length="311" mass="35245">MTDGEFRRNIFFDGIFDKLEGTQEVQNPPEDIFTPYVMSNKLPVTLICKDKLRRTRPLLGDDFDSLKHIAGPEYVHSLKVTICTPEWFHFRHGKHTYDKGVYANDDLYSRGCRNIQIDDPILVFFCDENFGGKMRQADVDPEALLDYYIQILNKCLKDRPSDMTAGIHMCRGNSTNGRFFAQGGYDRIAIKLFNEVDVDCYYLEYDTMRAGGFEPLKYLPRNKTVVLGVVTTKEPDLEDPEMLRQRVLDAAGMVASGAAACTLAEALNQLCISPQCGFSSTSQGNVRVTDEDMKNKLSLVVRTAQMIWGQD</sequence>
<reference evidence="2 3" key="1">
    <citation type="submission" date="2016-03" db="EMBL/GenBank/DDBJ databases">
        <title>Whole genome sequencing of Grifola frondosa 9006-11.</title>
        <authorList>
            <person name="Min B."/>
            <person name="Park H."/>
            <person name="Kim J.-G."/>
            <person name="Cho H."/>
            <person name="Oh Y.-L."/>
            <person name="Kong W.-S."/>
            <person name="Choi I.-G."/>
        </authorList>
    </citation>
    <scope>NUCLEOTIDE SEQUENCE [LARGE SCALE GENOMIC DNA]</scope>
    <source>
        <strain evidence="2 3">9006-11</strain>
    </source>
</reference>
<name>A0A1C7LXE1_GRIFR</name>
<dbReference type="GO" id="GO:0008270">
    <property type="term" value="F:zinc ion binding"/>
    <property type="evidence" value="ECO:0007669"/>
    <property type="project" value="InterPro"/>
</dbReference>
<accession>A0A1C7LXE1</accession>
<dbReference type="Gene3D" id="3.20.20.210">
    <property type="match status" value="1"/>
</dbReference>
<proteinExistence type="predicted"/>
<dbReference type="GO" id="GO:0003871">
    <property type="term" value="F:5-methyltetrahydropteroyltriglutamate-homocysteine S-methyltransferase activity"/>
    <property type="evidence" value="ECO:0007669"/>
    <property type="project" value="InterPro"/>
</dbReference>
<comment type="caution">
    <text evidence="2">The sequence shown here is derived from an EMBL/GenBank/DDBJ whole genome shotgun (WGS) entry which is preliminary data.</text>
</comment>
<keyword evidence="3" id="KW-1185">Reference proteome</keyword>
<dbReference type="AlphaFoldDB" id="A0A1C7LXE1"/>
<protein>
    <submittedName>
        <fullName evidence="2">Uncharacterized protein YxjG</fullName>
    </submittedName>
</protein>
<dbReference type="OMA" id="YGEAFDF"/>
<evidence type="ECO:0000259" key="1">
    <source>
        <dbReference type="Pfam" id="PF01717"/>
    </source>
</evidence>
<dbReference type="CDD" id="cd03311">
    <property type="entry name" value="CIMS_C_terminal_like"/>
    <property type="match status" value="1"/>
</dbReference>
<dbReference type="SUPFAM" id="SSF51726">
    <property type="entry name" value="UROD/MetE-like"/>
    <property type="match status" value="1"/>
</dbReference>
<dbReference type="Pfam" id="PF01717">
    <property type="entry name" value="Meth_synt_2"/>
    <property type="match status" value="1"/>
</dbReference>
<dbReference type="InterPro" id="IPR002629">
    <property type="entry name" value="Met_Synth_C/arc"/>
</dbReference>
<dbReference type="STRING" id="5627.A0A1C7LXE1"/>
<evidence type="ECO:0000313" key="3">
    <source>
        <dbReference type="Proteomes" id="UP000092993"/>
    </source>
</evidence>
<dbReference type="OrthoDB" id="7772923at2759"/>
<organism evidence="2 3">
    <name type="scientific">Grifola frondosa</name>
    <name type="common">Maitake</name>
    <name type="synonym">Polyporus frondosus</name>
    <dbReference type="NCBI Taxonomy" id="5627"/>
    <lineage>
        <taxon>Eukaryota</taxon>
        <taxon>Fungi</taxon>
        <taxon>Dikarya</taxon>
        <taxon>Basidiomycota</taxon>
        <taxon>Agaricomycotina</taxon>
        <taxon>Agaricomycetes</taxon>
        <taxon>Polyporales</taxon>
        <taxon>Grifolaceae</taxon>
        <taxon>Grifola</taxon>
    </lineage>
</organism>
<dbReference type="EMBL" id="LUGG01000017">
    <property type="protein sequence ID" value="OBZ69361.1"/>
    <property type="molecule type" value="Genomic_DNA"/>
</dbReference>
<gene>
    <name evidence="2" type="primary">yxjG</name>
    <name evidence="2" type="ORF">A0H81_10639</name>
</gene>
<dbReference type="PANTHER" id="PTHR43844">
    <property type="entry name" value="METHIONINE SYNTHASE"/>
    <property type="match status" value="1"/>
</dbReference>
<dbReference type="InterPro" id="IPR038071">
    <property type="entry name" value="UROD/MetE-like_sf"/>
</dbReference>
<evidence type="ECO:0000313" key="2">
    <source>
        <dbReference type="EMBL" id="OBZ69361.1"/>
    </source>
</evidence>
<dbReference type="Proteomes" id="UP000092993">
    <property type="component" value="Unassembled WGS sequence"/>
</dbReference>
<feature type="domain" description="Cobalamin-independent methionine synthase MetE C-terminal/archaeal" evidence="1">
    <location>
        <begin position="106"/>
        <end position="287"/>
    </location>
</feature>
<dbReference type="PANTHER" id="PTHR43844:SF2">
    <property type="entry name" value="SYNTHASE, VITAMIN-B12 INDEPENDENT, PUTATIVE (AFU_ORTHOLOGUE AFUA_3G12060)-RELATED"/>
    <property type="match status" value="1"/>
</dbReference>
<dbReference type="GO" id="GO:0009086">
    <property type="term" value="P:methionine biosynthetic process"/>
    <property type="evidence" value="ECO:0007669"/>
    <property type="project" value="InterPro"/>
</dbReference>